<protein>
    <recommendedName>
        <fullName evidence="2">HIT family hydrolase</fullName>
    </recommendedName>
</protein>
<proteinExistence type="predicted"/>
<accession>X0Y086</accession>
<gene>
    <name evidence="1" type="ORF">S01H1_85291</name>
</gene>
<evidence type="ECO:0000313" key="1">
    <source>
        <dbReference type="EMBL" id="GAG49050.1"/>
    </source>
</evidence>
<dbReference type="SUPFAM" id="SSF54197">
    <property type="entry name" value="HIT-like"/>
    <property type="match status" value="1"/>
</dbReference>
<dbReference type="PANTHER" id="PTHR42997:SF1">
    <property type="entry name" value="AP-4-A PHOSPHORYLASE"/>
    <property type="match status" value="1"/>
</dbReference>
<sequence length="53" mass="6495">MNRMWAPWRTKYINTIDRKGKGCIFCAMPKQRQDKKNLILFRSKHCYVIMNLF</sequence>
<dbReference type="PANTHER" id="PTHR42997">
    <property type="entry name" value="HIT FAMILY HYDROLASE"/>
    <property type="match status" value="1"/>
</dbReference>
<name>X0Y086_9ZZZZ</name>
<comment type="caution">
    <text evidence="1">The sequence shown here is derived from an EMBL/GenBank/DDBJ whole genome shotgun (WGS) entry which is preliminary data.</text>
</comment>
<reference evidence="1" key="1">
    <citation type="journal article" date="2014" name="Front. Microbiol.">
        <title>High frequency of phylogenetically diverse reductive dehalogenase-homologous genes in deep subseafloor sedimentary metagenomes.</title>
        <authorList>
            <person name="Kawai M."/>
            <person name="Futagami T."/>
            <person name="Toyoda A."/>
            <person name="Takaki Y."/>
            <person name="Nishi S."/>
            <person name="Hori S."/>
            <person name="Arai W."/>
            <person name="Tsubouchi T."/>
            <person name="Morono Y."/>
            <person name="Uchiyama I."/>
            <person name="Ito T."/>
            <person name="Fujiyama A."/>
            <person name="Inagaki F."/>
            <person name="Takami H."/>
        </authorList>
    </citation>
    <scope>NUCLEOTIDE SEQUENCE</scope>
    <source>
        <strain evidence="1">Expedition CK06-06</strain>
    </source>
</reference>
<dbReference type="EMBL" id="BARS01058518">
    <property type="protein sequence ID" value="GAG49050.1"/>
    <property type="molecule type" value="Genomic_DNA"/>
</dbReference>
<feature type="non-terminal residue" evidence="1">
    <location>
        <position position="53"/>
    </location>
</feature>
<dbReference type="AlphaFoldDB" id="X0Y086"/>
<dbReference type="InterPro" id="IPR052908">
    <property type="entry name" value="AP-4-A_phosphorylase"/>
</dbReference>
<organism evidence="1">
    <name type="scientific">marine sediment metagenome</name>
    <dbReference type="NCBI Taxonomy" id="412755"/>
    <lineage>
        <taxon>unclassified sequences</taxon>
        <taxon>metagenomes</taxon>
        <taxon>ecological metagenomes</taxon>
    </lineage>
</organism>
<dbReference type="Gene3D" id="3.30.428.10">
    <property type="entry name" value="HIT-like"/>
    <property type="match status" value="1"/>
</dbReference>
<dbReference type="InterPro" id="IPR036265">
    <property type="entry name" value="HIT-like_sf"/>
</dbReference>
<evidence type="ECO:0008006" key="2">
    <source>
        <dbReference type="Google" id="ProtNLM"/>
    </source>
</evidence>